<keyword evidence="4" id="KW-0966">Cell projection</keyword>
<evidence type="ECO:0000256" key="5">
    <source>
        <dbReference type="SAM" id="Coils"/>
    </source>
</evidence>
<gene>
    <name evidence="7" type="primary">LOC118767828</name>
</gene>
<dbReference type="PANTHER" id="PTHR15504:SF0">
    <property type="entry name" value="CILIA- AND FLAGELLA-ASSOCIATED PROTEIN 45"/>
    <property type="match status" value="1"/>
</dbReference>
<evidence type="ECO:0000256" key="4">
    <source>
        <dbReference type="ARBA" id="ARBA00023273"/>
    </source>
</evidence>
<accession>A0A7E6FNF6</accession>
<proteinExistence type="predicted"/>
<keyword evidence="6" id="KW-1185">Reference proteome</keyword>
<dbReference type="RefSeq" id="XP_036368990.1">
    <property type="nucleotide sequence ID" value="XM_036513097.1"/>
</dbReference>
<keyword evidence="2" id="KW-0282">Flagellum</keyword>
<comment type="subcellular location">
    <subcellularLocation>
        <location evidence="1">Cell projection</location>
        <location evidence="1">Cilium</location>
        <location evidence="1">Flagellum</location>
    </subcellularLocation>
</comment>
<evidence type="ECO:0000256" key="3">
    <source>
        <dbReference type="ARBA" id="ARBA00023069"/>
    </source>
</evidence>
<evidence type="ECO:0000256" key="2">
    <source>
        <dbReference type="ARBA" id="ARBA00022846"/>
    </source>
</evidence>
<organism evidence="6 7">
    <name type="scientific">Octopus sinensis</name>
    <name type="common">East Asian common octopus</name>
    <dbReference type="NCBI Taxonomy" id="2607531"/>
    <lineage>
        <taxon>Eukaryota</taxon>
        <taxon>Metazoa</taxon>
        <taxon>Spiralia</taxon>
        <taxon>Lophotrochozoa</taxon>
        <taxon>Mollusca</taxon>
        <taxon>Cephalopoda</taxon>
        <taxon>Coleoidea</taxon>
        <taxon>Octopodiformes</taxon>
        <taxon>Octopoda</taxon>
        <taxon>Incirrata</taxon>
        <taxon>Octopodidae</taxon>
        <taxon>Octopus</taxon>
    </lineage>
</organism>
<protein>
    <submittedName>
        <fullName evidence="7">Cilia- and flagella-associated protein 45-like</fullName>
    </submittedName>
</protein>
<dbReference type="AlphaFoldDB" id="A0A7E6FNF6"/>
<reference evidence="7" key="1">
    <citation type="submission" date="2025-08" db="UniProtKB">
        <authorList>
            <consortium name="RefSeq"/>
        </authorList>
    </citation>
    <scope>IDENTIFICATION</scope>
</reference>
<dbReference type="Proteomes" id="UP000515154">
    <property type="component" value="Linkage group LG24"/>
</dbReference>
<dbReference type="GO" id="GO:0031514">
    <property type="term" value="C:motile cilium"/>
    <property type="evidence" value="ECO:0007669"/>
    <property type="project" value="UniProtKB-SubCell"/>
</dbReference>
<evidence type="ECO:0000313" key="6">
    <source>
        <dbReference type="Proteomes" id="UP000515154"/>
    </source>
</evidence>
<feature type="coiled-coil region" evidence="5">
    <location>
        <begin position="45"/>
        <end position="76"/>
    </location>
</feature>
<name>A0A7E6FNF6_9MOLL</name>
<keyword evidence="3" id="KW-0969">Cilium</keyword>
<dbReference type="InterPro" id="IPR033253">
    <property type="entry name" value="CFAP45"/>
</dbReference>
<evidence type="ECO:0000313" key="7">
    <source>
        <dbReference type="RefSeq" id="XP_036368990.1"/>
    </source>
</evidence>
<keyword evidence="5" id="KW-0175">Coiled coil</keyword>
<dbReference type="PANTHER" id="PTHR15504">
    <property type="entry name" value="NASOPHARYNGEAL EPITHELIUM SPECIFIC PROTEIN 1"/>
    <property type="match status" value="1"/>
</dbReference>
<dbReference type="KEGG" id="osn:118767828"/>
<evidence type="ECO:0000256" key="1">
    <source>
        <dbReference type="ARBA" id="ARBA00004230"/>
    </source>
</evidence>
<sequence>MLEQMGKKKRKKQQREMIRLISNNYIRDMIIPRQHVERPAITLDCAEYERIKENSRNMAEKLKAEGERLVKEQEQKLSGVAERKKHLQKCQIKTDYDLGDVSENKASSILAEANQRIFERDMEIKIFNELIEDAKSHATHDLQVKEKHTIEQHNVAEDKLNRLQPFTPHAGIEHLSGISLTTSDEIRLSNNF</sequence>